<evidence type="ECO:0000313" key="3">
    <source>
        <dbReference type="Proteomes" id="UP001479290"/>
    </source>
</evidence>
<feature type="region of interest" description="Disordered" evidence="1">
    <location>
        <begin position="14"/>
        <end position="51"/>
    </location>
</feature>
<protein>
    <submittedName>
        <fullName evidence="2">Uncharacterized protein</fullName>
    </submittedName>
</protein>
<comment type="caution">
    <text evidence="2">The sequence shown here is derived from an EMBL/GenBank/DDBJ whole genome shotgun (WGS) entry which is preliminary data.</text>
</comment>
<sequence>SDCAQREQCEINTAELQPSISSVPHRYHGDSSSGPQAPATAEVNGYVPSDQ</sequence>
<feature type="non-terminal residue" evidence="2">
    <location>
        <position position="1"/>
    </location>
</feature>
<evidence type="ECO:0000313" key="2">
    <source>
        <dbReference type="EMBL" id="KAK9975944.1"/>
    </source>
</evidence>
<gene>
    <name evidence="2" type="ORF">ABG768_021170</name>
</gene>
<dbReference type="EMBL" id="JAWDJR010000004">
    <property type="protein sequence ID" value="KAK9975944.1"/>
    <property type="molecule type" value="Genomic_DNA"/>
</dbReference>
<reference evidence="2 3" key="1">
    <citation type="submission" date="2024-05" db="EMBL/GenBank/DDBJ databases">
        <title>A high-quality chromosomal-level genome assembly of Topmouth culter (Culter alburnus).</title>
        <authorList>
            <person name="Zhao H."/>
        </authorList>
    </citation>
    <scope>NUCLEOTIDE SEQUENCE [LARGE SCALE GENOMIC DNA]</scope>
    <source>
        <strain evidence="2">CATC2023</strain>
        <tissue evidence="2">Muscle</tissue>
    </source>
</reference>
<keyword evidence="3" id="KW-1185">Reference proteome</keyword>
<name>A0AAW2AT67_CULAL</name>
<feature type="non-terminal residue" evidence="2">
    <location>
        <position position="51"/>
    </location>
</feature>
<dbReference type="Proteomes" id="UP001479290">
    <property type="component" value="Unassembled WGS sequence"/>
</dbReference>
<proteinExistence type="predicted"/>
<evidence type="ECO:0000256" key="1">
    <source>
        <dbReference type="SAM" id="MobiDB-lite"/>
    </source>
</evidence>
<organism evidence="2 3">
    <name type="scientific">Culter alburnus</name>
    <name type="common">Topmouth culter</name>
    <dbReference type="NCBI Taxonomy" id="194366"/>
    <lineage>
        <taxon>Eukaryota</taxon>
        <taxon>Metazoa</taxon>
        <taxon>Chordata</taxon>
        <taxon>Craniata</taxon>
        <taxon>Vertebrata</taxon>
        <taxon>Euteleostomi</taxon>
        <taxon>Actinopterygii</taxon>
        <taxon>Neopterygii</taxon>
        <taxon>Teleostei</taxon>
        <taxon>Ostariophysi</taxon>
        <taxon>Cypriniformes</taxon>
        <taxon>Xenocyprididae</taxon>
        <taxon>Xenocypridinae</taxon>
        <taxon>Culter</taxon>
    </lineage>
</organism>
<dbReference type="AlphaFoldDB" id="A0AAW2AT67"/>
<accession>A0AAW2AT67</accession>